<evidence type="ECO:0000256" key="3">
    <source>
        <dbReference type="ARBA" id="ARBA00023180"/>
    </source>
</evidence>
<dbReference type="InParanoid" id="A0A369J4Z4"/>
<keyword evidence="6" id="KW-1133">Transmembrane helix</keyword>
<name>A0A369J4Z4_HYPMA</name>
<feature type="region of interest" description="Disordered" evidence="5">
    <location>
        <begin position="48"/>
        <end position="150"/>
    </location>
</feature>
<evidence type="ECO:0000256" key="6">
    <source>
        <dbReference type="SAM" id="Phobius"/>
    </source>
</evidence>
<organism evidence="7 8">
    <name type="scientific">Hypsizygus marmoreus</name>
    <name type="common">White beech mushroom</name>
    <name type="synonym">Agaricus marmoreus</name>
    <dbReference type="NCBI Taxonomy" id="39966"/>
    <lineage>
        <taxon>Eukaryota</taxon>
        <taxon>Fungi</taxon>
        <taxon>Dikarya</taxon>
        <taxon>Basidiomycota</taxon>
        <taxon>Agaricomycotina</taxon>
        <taxon>Agaricomycetes</taxon>
        <taxon>Agaricomycetidae</taxon>
        <taxon>Agaricales</taxon>
        <taxon>Tricholomatineae</taxon>
        <taxon>Lyophyllaceae</taxon>
        <taxon>Hypsizygus</taxon>
    </lineage>
</organism>
<feature type="compositionally biased region" description="Low complexity" evidence="5">
    <location>
        <begin position="61"/>
        <end position="86"/>
    </location>
</feature>
<dbReference type="OrthoDB" id="3057032at2759"/>
<dbReference type="AlphaFoldDB" id="A0A369J4Z4"/>
<evidence type="ECO:0000256" key="4">
    <source>
        <dbReference type="ARBA" id="ARBA00023316"/>
    </source>
</evidence>
<protein>
    <submittedName>
        <fullName evidence="7">Beta-glucan synthesis-associated protein C23H3.11c</fullName>
    </submittedName>
</protein>
<dbReference type="GO" id="GO:0015926">
    <property type="term" value="F:glucosidase activity"/>
    <property type="evidence" value="ECO:0007669"/>
    <property type="project" value="TreeGrafter"/>
</dbReference>
<feature type="transmembrane region" description="Helical" evidence="6">
    <location>
        <begin position="277"/>
        <end position="297"/>
    </location>
</feature>
<keyword evidence="8" id="KW-1185">Reference proteome</keyword>
<comment type="subcellular location">
    <subcellularLocation>
        <location evidence="1">Membrane</location>
    </subcellularLocation>
</comment>
<dbReference type="GO" id="GO:0031505">
    <property type="term" value="P:fungal-type cell wall organization"/>
    <property type="evidence" value="ECO:0007669"/>
    <property type="project" value="TreeGrafter"/>
</dbReference>
<evidence type="ECO:0000313" key="8">
    <source>
        <dbReference type="Proteomes" id="UP000076154"/>
    </source>
</evidence>
<evidence type="ECO:0000313" key="7">
    <source>
        <dbReference type="EMBL" id="RDB16472.1"/>
    </source>
</evidence>
<dbReference type="InterPro" id="IPR005629">
    <property type="entry name" value="Skn1/Kre6/Sbg1"/>
</dbReference>
<dbReference type="Proteomes" id="UP000076154">
    <property type="component" value="Unassembled WGS sequence"/>
</dbReference>
<comment type="caution">
    <text evidence="7">The sequence shown here is derived from an EMBL/GenBank/DDBJ whole genome shotgun (WGS) entry which is preliminary data.</text>
</comment>
<sequence>MAPRPHSWVKEYEEVEYNIHALRHVVTSGRNSPSERQHMLADMVSHPTRLASGADTPPIASSSTQSGSSYSNTSSSSSTTPPSNGYLVQEPVPDLRRAIGPGPETLPSAQSSIRIPRSMSHKSMTSSPLNPSFPSGSLSPFGRPGSRGSAHITRIASEECRALSVHPPFSPTGNSIRGSMILYRLPDAHDDILLPPSLPHATRQSTISSSGDSFMSLSSDSKYPSGFMAHERGLVAYAYDPSLDETDMDDVDALHDPDEKVVKVAGRPMSWRGFKNLSALVLLVVALLCLFVMYPVVSFYHDNGRNVLIVGNTRINSSGQASAVDFDSRSQIPVFALYEVIDPVTPIPARSRTGADGELYELVFSDEFETDGRTFFPEDDLFWEAADDDFHDPRQVSTEEGFLVIRSDPDVVGGLLRRRNPSCLNGGFIEIGTVSHGKGTQTLYWSGSWSVMDGVSIHVPQVATALDQSLSVKLNVGIAANHSDSSPTPISSHVPTMLLVDYIYPLISFDYPLSIDIDTLLLTSRTNATSPTIHV</sequence>
<dbReference type="GO" id="GO:0005886">
    <property type="term" value="C:plasma membrane"/>
    <property type="evidence" value="ECO:0007669"/>
    <property type="project" value="TreeGrafter"/>
</dbReference>
<dbReference type="Pfam" id="PF03935">
    <property type="entry name" value="SKN1_KRE6_Sbg1"/>
    <property type="match status" value="1"/>
</dbReference>
<keyword evidence="3" id="KW-0325">Glycoprotein</keyword>
<proteinExistence type="predicted"/>
<dbReference type="GO" id="GO:0006078">
    <property type="term" value="P:(1-&gt;6)-beta-D-glucan biosynthetic process"/>
    <property type="evidence" value="ECO:0007669"/>
    <property type="project" value="TreeGrafter"/>
</dbReference>
<keyword evidence="6" id="KW-0812">Transmembrane</keyword>
<dbReference type="GO" id="GO:0005789">
    <property type="term" value="C:endoplasmic reticulum membrane"/>
    <property type="evidence" value="ECO:0007669"/>
    <property type="project" value="TreeGrafter"/>
</dbReference>
<feature type="compositionally biased region" description="Low complexity" evidence="5">
    <location>
        <begin position="126"/>
        <end position="149"/>
    </location>
</feature>
<reference evidence="7" key="1">
    <citation type="submission" date="2018-04" db="EMBL/GenBank/DDBJ databases">
        <title>Whole genome sequencing of Hypsizygus marmoreus.</title>
        <authorList>
            <person name="Choi I.-G."/>
            <person name="Min B."/>
            <person name="Kim J.-G."/>
            <person name="Kim S."/>
            <person name="Oh Y.-L."/>
            <person name="Kong W.-S."/>
            <person name="Park H."/>
            <person name="Jeong J."/>
            <person name="Song E.-S."/>
        </authorList>
    </citation>
    <scope>NUCLEOTIDE SEQUENCE [LARGE SCALE GENOMIC DNA]</scope>
    <source>
        <strain evidence="7">51987-8</strain>
    </source>
</reference>
<keyword evidence="2 6" id="KW-0472">Membrane</keyword>
<evidence type="ECO:0000256" key="5">
    <source>
        <dbReference type="SAM" id="MobiDB-lite"/>
    </source>
</evidence>
<dbReference type="PANTHER" id="PTHR31361">
    <property type="entry name" value="BETA-GLUCAN SYNTHESIS-ASSOCIATED PROTEIN KRE6-RELATED"/>
    <property type="match status" value="1"/>
</dbReference>
<dbReference type="PANTHER" id="PTHR31361:SF15">
    <property type="entry name" value="GH16 DOMAIN-CONTAINING PROTEIN"/>
    <property type="match status" value="1"/>
</dbReference>
<dbReference type="EMBL" id="LUEZ02000124">
    <property type="protein sequence ID" value="RDB16472.1"/>
    <property type="molecule type" value="Genomic_DNA"/>
</dbReference>
<accession>A0A369J4Z4</accession>
<dbReference type="STRING" id="39966.A0A369J4Z4"/>
<keyword evidence="4" id="KW-0961">Cell wall biogenesis/degradation</keyword>
<evidence type="ECO:0000256" key="2">
    <source>
        <dbReference type="ARBA" id="ARBA00023136"/>
    </source>
</evidence>
<gene>
    <name evidence="7" type="ORF">Hypma_002786</name>
</gene>
<evidence type="ECO:0000256" key="1">
    <source>
        <dbReference type="ARBA" id="ARBA00004370"/>
    </source>
</evidence>